<protein>
    <submittedName>
        <fullName evidence="2">Uncharacterized protein</fullName>
    </submittedName>
</protein>
<dbReference type="AlphaFoldDB" id="A0A239F0N9"/>
<sequence length="206" mass="22268">METDHAAAGLLALDTTGLLAFFATLPAPEIEEMDGEYTARLLAQPGVFASVTGRATVSNPLAPWLCKAFRPVDGRTGRGYNTFRQFGRVRQRYPMHTLIAPSRYDGRPAYTLVYRAYASMCGAINMVDEVRRAAPGVYLGIGTWGFTARQRRIPLPFLLTGPVGAYRGDIGTARRGFTPGPRELPGRPVPGSGPLTITHATEGTPT</sequence>
<reference evidence="2 3" key="1">
    <citation type="submission" date="2017-06" db="EMBL/GenBank/DDBJ databases">
        <authorList>
            <person name="Kim H.J."/>
            <person name="Triplett B.A."/>
        </authorList>
    </citation>
    <scope>NUCLEOTIDE SEQUENCE [LARGE SCALE GENOMIC DNA]</scope>
    <source>
        <strain evidence="2 3">DSM 44715</strain>
    </source>
</reference>
<evidence type="ECO:0000256" key="1">
    <source>
        <dbReference type="SAM" id="MobiDB-lite"/>
    </source>
</evidence>
<accession>A0A239F0N9</accession>
<name>A0A239F0N9_9ACTN</name>
<organism evidence="2 3">
    <name type="scientific">Actinomadura meyerae</name>
    <dbReference type="NCBI Taxonomy" id="240840"/>
    <lineage>
        <taxon>Bacteria</taxon>
        <taxon>Bacillati</taxon>
        <taxon>Actinomycetota</taxon>
        <taxon>Actinomycetes</taxon>
        <taxon>Streptosporangiales</taxon>
        <taxon>Thermomonosporaceae</taxon>
        <taxon>Actinomadura</taxon>
    </lineage>
</organism>
<keyword evidence="3" id="KW-1185">Reference proteome</keyword>
<evidence type="ECO:0000313" key="3">
    <source>
        <dbReference type="Proteomes" id="UP000198318"/>
    </source>
</evidence>
<dbReference type="EMBL" id="FZOR01000005">
    <property type="protein sequence ID" value="SNS50397.1"/>
    <property type="molecule type" value="Genomic_DNA"/>
</dbReference>
<gene>
    <name evidence="2" type="ORF">SAMN05443665_100596</name>
</gene>
<feature type="region of interest" description="Disordered" evidence="1">
    <location>
        <begin position="172"/>
        <end position="206"/>
    </location>
</feature>
<dbReference type="Proteomes" id="UP000198318">
    <property type="component" value="Unassembled WGS sequence"/>
</dbReference>
<evidence type="ECO:0000313" key="2">
    <source>
        <dbReference type="EMBL" id="SNS50397.1"/>
    </source>
</evidence>
<proteinExistence type="predicted"/>
<dbReference type="RefSeq" id="WP_089325181.1">
    <property type="nucleotide sequence ID" value="NZ_FZOR01000005.1"/>
</dbReference>
<dbReference type="OrthoDB" id="4533163at2"/>